<proteinExistence type="predicted"/>
<reference evidence="3 4" key="1">
    <citation type="submission" date="2020-03" db="EMBL/GenBank/DDBJ databases">
        <title>Cyclobacterium plantarum sp. nov., a marine bacterium isolated from a coastal-marine wetland.</title>
        <authorList>
            <person name="Sanchez-Porro C."/>
            <person name="Ventosa A."/>
            <person name="Amoozegar M."/>
        </authorList>
    </citation>
    <scope>NUCLEOTIDE SEQUENCE [LARGE SCALE GENOMIC DNA]</scope>
    <source>
        <strain evidence="3 4">GBPx2</strain>
    </source>
</reference>
<comment type="caution">
    <text evidence="3">The sequence shown here is derived from an EMBL/GenBank/DDBJ whole genome shotgun (WGS) entry which is preliminary data.</text>
</comment>
<feature type="signal peptide" evidence="1">
    <location>
        <begin position="1"/>
        <end position="32"/>
    </location>
</feature>
<sequence length="1429" mass="159694">MKSLKRIFFEKVRFFCCGVLCLLTVAPFLSFAQNDNRVPFRHRVGVNPPEGKVFRLKGDFTMIGNTNLTLENYSTSSSDNSLNRMVFVDVDDDPETFNSSTATLQFSRENGADPACSEIVYAGLYWTGKSIVGQGFTFDRTKRITAKVPTEVNNEEQIAYYGDDIRYSSYHLSYELREDVAGEIFPRYYLLNESGPQLTLQFTNDPAATVQYRIGDTDWKEVENLSISRSEHTATASFDSITVADLGFSFSIHSLSRTIGKPAEEYAHEDMGVKLTASGSYYEEYDHTVSFDKRKVKLKGPGAAEYLDIFAQGNGILYPHYAMEDIYVGYADVTDLVKGFGPGEYTLADLATIDEKGNDTGFFGNWGLAVVYQNSKMNWRDISIFDGYSYVRSMDGEEQFGEIEIKGFETIDQGPVKLKLGVMTGEGDRQIKGDFLQIMNQDNQWHNLRHPLTTTTNFFNSSIYTPVLNQEAELEETPRNPMLLHNTGADIAQWEVPNPNNSIIANNQSTFRFRYGTNQDQYTIYAFAFSVEAFVPEIQVFNQIKQVNGVPPGETPSLQPGEEITYTLSLKNFGTEATGNNRITIPLPLTATFKEAKTFPADHGIVRFDPELGVAGSIVWEIGEIPLPEDPEEVLALLEFTLMVTTDCFIWANFNCESTFSVDGQLSGTGSISQSAYSNVPFASGFMGEACEAAARFGPIEIPVVGQAEFVASQCSGQESGSTLGPTQLPDFCEGDPPVDLSTLISPIREGLSVYFFTQEEGGSPLPAFQVDTYTRGMTQLWVAEGLTGSCTGARVPLWVNVISKAHQPSVFDLEVCQFSKPVFFPVRENEAYTRNYYLDDDPESMPLDGIPQVDPVREGLYRVYVSQFSEVECESERVPVYITVIDCSFIPTIEIEKSASVDKYTKMNDTIQYTLVVTNPRKLDLVNVRVRDELTQDSWSIPFLNAGDSLTFKTTYHIKPEDIERRFVRNQAYAWGYTVEGEYVTDGAQVDVPAVIFPDGFLDYEIASYPESCSSEEENSGMIEIQFPDFYPQTGTYLLIRQVDGQEFSGSFENLTRVKIAVPHGEYSLELTDLEGNTLNNTRRYTVAQKAFVDFSVPETIEACYPYSFFPEAPAALRYELIDPSGDRVTQNNEGGFGLTESGAYRMIASDPSGILCPLEKSFIASIALPESIDLVLAPFCRDDVFTTLSLQEDAPDLSIQWFLISSQGPVHLSDYDENPTLTIQQEGLYEVRLTSRKGCMVGKEQVEVTQSVSVAPVLQALYSLCATKNMAVTIDAGESFTEAEWLMDGQILSTSTLFSPQQPGTYSLWVRDTQGCEFMVDFEVEDACDPLIRYPTAIRPGDPQRPFVVYPNNLTAEITVFIQNRWGELIYYCEDKNLQANQPSICLWDGFVNNQKVPNGNYSVVIHYKSRGEDLLVTEKGLITVID</sequence>
<accession>A0ABX0H949</accession>
<evidence type="ECO:0000313" key="4">
    <source>
        <dbReference type="Proteomes" id="UP000649799"/>
    </source>
</evidence>
<name>A0ABX0H949_9BACT</name>
<feature type="domain" description="DUF7507" evidence="2">
    <location>
        <begin position="892"/>
        <end position="987"/>
    </location>
</feature>
<dbReference type="InterPro" id="IPR055354">
    <property type="entry name" value="DUF7507"/>
</dbReference>
<evidence type="ECO:0000256" key="1">
    <source>
        <dbReference type="SAM" id="SignalP"/>
    </source>
</evidence>
<dbReference type="Proteomes" id="UP000649799">
    <property type="component" value="Unassembled WGS sequence"/>
</dbReference>
<organism evidence="3 4">
    <name type="scientific">Cyclobacterium plantarum</name>
    <dbReference type="NCBI Taxonomy" id="2716263"/>
    <lineage>
        <taxon>Bacteria</taxon>
        <taxon>Pseudomonadati</taxon>
        <taxon>Bacteroidota</taxon>
        <taxon>Cytophagia</taxon>
        <taxon>Cytophagales</taxon>
        <taxon>Cyclobacteriaceae</taxon>
        <taxon>Cyclobacterium</taxon>
    </lineage>
</organism>
<dbReference type="Pfam" id="PF24346">
    <property type="entry name" value="DUF7507"/>
    <property type="match status" value="1"/>
</dbReference>
<evidence type="ECO:0000259" key="2">
    <source>
        <dbReference type="Pfam" id="PF24346"/>
    </source>
</evidence>
<gene>
    <name evidence="3" type="ORF">G9Q97_08595</name>
</gene>
<evidence type="ECO:0000313" key="3">
    <source>
        <dbReference type="EMBL" id="NHE56869.1"/>
    </source>
</evidence>
<keyword evidence="4" id="KW-1185">Reference proteome</keyword>
<keyword evidence="1" id="KW-0732">Signal</keyword>
<protein>
    <recommendedName>
        <fullName evidence="2">DUF7507 domain-containing protein</fullName>
    </recommendedName>
</protein>
<feature type="chain" id="PRO_5046403237" description="DUF7507 domain-containing protein" evidence="1">
    <location>
        <begin position="33"/>
        <end position="1429"/>
    </location>
</feature>
<dbReference type="EMBL" id="JAANYN010000003">
    <property type="protein sequence ID" value="NHE56869.1"/>
    <property type="molecule type" value="Genomic_DNA"/>
</dbReference>
<dbReference type="RefSeq" id="WP_166145634.1">
    <property type="nucleotide sequence ID" value="NZ_JAANYN010000003.1"/>
</dbReference>